<evidence type="ECO:0000313" key="2">
    <source>
        <dbReference type="EMBL" id="MDX6806544.1"/>
    </source>
</evidence>
<organism evidence="2 3">
    <name type="scientific">Terrihabitans rhizophilus</name>
    <dbReference type="NCBI Taxonomy" id="3092662"/>
    <lineage>
        <taxon>Bacteria</taxon>
        <taxon>Pseudomonadati</taxon>
        <taxon>Pseudomonadota</taxon>
        <taxon>Alphaproteobacteria</taxon>
        <taxon>Hyphomicrobiales</taxon>
        <taxon>Terrihabitans</taxon>
    </lineage>
</organism>
<dbReference type="Proteomes" id="UP001274321">
    <property type="component" value="Unassembled WGS sequence"/>
</dbReference>
<reference evidence="2 3" key="1">
    <citation type="submission" date="2023-11" db="EMBL/GenBank/DDBJ databases">
        <authorList>
            <person name="Bao R."/>
        </authorList>
    </citation>
    <scope>NUCLEOTIDE SEQUENCE [LARGE SCALE GENOMIC DNA]</scope>
    <source>
        <strain evidence="2 3">PJ23</strain>
    </source>
</reference>
<gene>
    <name evidence="2" type="ORF">SCD90_10745</name>
</gene>
<comment type="caution">
    <text evidence="2">The sequence shown here is derived from an EMBL/GenBank/DDBJ whole genome shotgun (WGS) entry which is preliminary data.</text>
</comment>
<dbReference type="Pfam" id="PF05443">
    <property type="entry name" value="ROS_MUCR"/>
    <property type="match status" value="1"/>
</dbReference>
<name>A0ABU4RR04_9HYPH</name>
<dbReference type="Gene3D" id="1.10.10.1550">
    <property type="entry name" value="ROS/MUCR transcriptional regulator protein"/>
    <property type="match status" value="1"/>
</dbReference>
<evidence type="ECO:0000313" key="3">
    <source>
        <dbReference type="Proteomes" id="UP001274321"/>
    </source>
</evidence>
<accession>A0ABU4RR04</accession>
<keyword evidence="3" id="KW-1185">Reference proteome</keyword>
<dbReference type="InterPro" id="IPR041920">
    <property type="entry name" value="ROS/MUCR_sf"/>
</dbReference>
<dbReference type="EMBL" id="JAXAFJ010000006">
    <property type="protein sequence ID" value="MDX6806544.1"/>
    <property type="molecule type" value="Genomic_DNA"/>
</dbReference>
<proteinExistence type="inferred from homology"/>
<evidence type="ECO:0000256" key="1">
    <source>
        <dbReference type="ARBA" id="ARBA00007031"/>
    </source>
</evidence>
<protein>
    <submittedName>
        <fullName evidence="2">MucR family transcriptional regulator</fullName>
    </submittedName>
</protein>
<sequence length="139" mass="15283">MSENTVSPNYVDLAVDIVSAYVSNNSVATSDLPQLIGDVHAALARLTGGIVEGPAEAPKPAVPVRKSITPDYIICLEDGKKFKSLKRHLRTQYDLTPEEYREKWGLPADYPMVAPNYAEARSNLAKKMGLGQQRKKVAR</sequence>
<comment type="similarity">
    <text evidence="1">Belongs to the ros/MucR family.</text>
</comment>
<dbReference type="InterPro" id="IPR008807">
    <property type="entry name" value="ROS_MUCR"/>
</dbReference>
<dbReference type="RefSeq" id="WP_319844675.1">
    <property type="nucleotide sequence ID" value="NZ_JAXAFJ010000006.1"/>
</dbReference>